<dbReference type="AlphaFoldDB" id="A0A5J4KR55"/>
<proteinExistence type="predicted"/>
<dbReference type="EMBL" id="BKZW01000006">
    <property type="protein sequence ID" value="GER92188.1"/>
    <property type="molecule type" value="Genomic_DNA"/>
</dbReference>
<sequence>MARDQLLQEFANASEHLIATVTEAAQCGVTSNGETWGLREVMAHLAGWEVMASVRIPHILAGMAPLEEVSPERQEVMNDAVNATIITMAGDQSLDTICGIFRQVYQRNLALLRTVDEKHFQPGEYLYERTKSVIEHYQEHLQELGLSAS</sequence>
<evidence type="ECO:0000313" key="1">
    <source>
        <dbReference type="EMBL" id="GER92188.1"/>
    </source>
</evidence>
<dbReference type="RefSeq" id="WP_151759738.1">
    <property type="nucleotide sequence ID" value="NZ_BKZW01000006.1"/>
</dbReference>
<organism evidence="1 2">
    <name type="scientific">Dictyobacter vulcani</name>
    <dbReference type="NCBI Taxonomy" id="2607529"/>
    <lineage>
        <taxon>Bacteria</taxon>
        <taxon>Bacillati</taxon>
        <taxon>Chloroflexota</taxon>
        <taxon>Ktedonobacteria</taxon>
        <taxon>Ktedonobacterales</taxon>
        <taxon>Dictyobacteraceae</taxon>
        <taxon>Dictyobacter</taxon>
    </lineage>
</organism>
<evidence type="ECO:0008006" key="3">
    <source>
        <dbReference type="Google" id="ProtNLM"/>
    </source>
</evidence>
<dbReference type="InterPro" id="IPR034660">
    <property type="entry name" value="DinB/YfiT-like"/>
</dbReference>
<accession>A0A5J4KR55</accession>
<keyword evidence="2" id="KW-1185">Reference proteome</keyword>
<dbReference type="SUPFAM" id="SSF109854">
    <property type="entry name" value="DinB/YfiT-like putative metalloenzymes"/>
    <property type="match status" value="1"/>
</dbReference>
<gene>
    <name evidence="1" type="ORF">KDW_63500</name>
</gene>
<dbReference type="Proteomes" id="UP000326912">
    <property type="component" value="Unassembled WGS sequence"/>
</dbReference>
<dbReference type="Gene3D" id="1.20.120.450">
    <property type="entry name" value="dinb family like domain"/>
    <property type="match status" value="1"/>
</dbReference>
<evidence type="ECO:0000313" key="2">
    <source>
        <dbReference type="Proteomes" id="UP000326912"/>
    </source>
</evidence>
<comment type="caution">
    <text evidence="1">The sequence shown here is derived from an EMBL/GenBank/DDBJ whole genome shotgun (WGS) entry which is preliminary data.</text>
</comment>
<reference evidence="1 2" key="1">
    <citation type="submission" date="2019-10" db="EMBL/GenBank/DDBJ databases">
        <title>Dictyobacter vulcani sp. nov., within the class Ktedonobacteria, isolated from soil of volcanic Mt. Zao.</title>
        <authorList>
            <person name="Zheng Y."/>
            <person name="Wang C.M."/>
            <person name="Sakai Y."/>
            <person name="Abe K."/>
            <person name="Yokota A."/>
            <person name="Yabe S."/>
        </authorList>
    </citation>
    <scope>NUCLEOTIDE SEQUENCE [LARGE SCALE GENOMIC DNA]</scope>
    <source>
        <strain evidence="1 2">W12</strain>
    </source>
</reference>
<protein>
    <recommendedName>
        <fullName evidence="3">DinB-like domain-containing protein</fullName>
    </recommendedName>
</protein>
<name>A0A5J4KR55_9CHLR</name>